<protein>
    <submittedName>
        <fullName evidence="3">Mechanosensitive ion channel domain-containing protein</fullName>
    </submittedName>
</protein>
<reference evidence="4" key="1">
    <citation type="journal article" date="2019" name="Int. J. Syst. Evol. Microbiol.">
        <title>The Global Catalogue of Microorganisms (GCM) 10K type strain sequencing project: providing services to taxonomists for standard genome sequencing and annotation.</title>
        <authorList>
            <consortium name="The Broad Institute Genomics Platform"/>
            <consortium name="The Broad Institute Genome Sequencing Center for Infectious Disease"/>
            <person name="Wu L."/>
            <person name="Ma J."/>
        </authorList>
    </citation>
    <scope>NUCLEOTIDE SEQUENCE [LARGE SCALE GENOMIC DNA]</scope>
    <source>
        <strain evidence="4">CECT 7956</strain>
    </source>
</reference>
<dbReference type="PANTHER" id="PTHR30221:SF1">
    <property type="entry name" value="SMALL-CONDUCTANCE MECHANOSENSITIVE CHANNEL"/>
    <property type="match status" value="1"/>
</dbReference>
<keyword evidence="1" id="KW-1133">Transmembrane helix</keyword>
<gene>
    <name evidence="3" type="ORF">ACFOOI_18290</name>
</gene>
<dbReference type="Pfam" id="PF05552">
    <property type="entry name" value="MS_channel_1st_1"/>
    <property type="match status" value="2"/>
</dbReference>
<evidence type="ECO:0000256" key="1">
    <source>
        <dbReference type="SAM" id="Phobius"/>
    </source>
</evidence>
<sequence length="275" mass="29813">MQEVTNWGNLFYNSIQAFGQKMMGSVPYILGAILILAIGWLIAKSVAAGIKKLLEISQFDKLAQKAKAQEILDKANIKLTPSGIVSKFVYWIVMLLVITSAADSLGWTIVSTEISKLMAYLPKLFVAIVIFIVGSTIVSIIRDVIRGATSSMGIATGKFISEFVFYLLFIVVVLTALAQAGIDTSIITSNMLLILGAILVTASISYGFASRDILSNILASYFNKRTFQVGQHIEIGNLKGEIVQITNISVFIKDGGNIVVIPSQKLINSETIIKA</sequence>
<dbReference type="EMBL" id="JBHRYQ010000001">
    <property type="protein sequence ID" value="MFC3812617.1"/>
    <property type="molecule type" value="Genomic_DNA"/>
</dbReference>
<dbReference type="Proteomes" id="UP001595616">
    <property type="component" value="Unassembled WGS sequence"/>
</dbReference>
<comment type="caution">
    <text evidence="3">The sequence shown here is derived from an EMBL/GenBank/DDBJ whole genome shotgun (WGS) entry which is preliminary data.</text>
</comment>
<keyword evidence="1" id="KW-0472">Membrane</keyword>
<feature type="transmembrane region" description="Helical" evidence="1">
    <location>
        <begin position="163"/>
        <end position="182"/>
    </location>
</feature>
<feature type="domain" description="Mechanosensitive ion channel MscS" evidence="2">
    <location>
        <begin position="213"/>
        <end position="270"/>
    </location>
</feature>
<feature type="transmembrane region" description="Helical" evidence="1">
    <location>
        <begin position="188"/>
        <end position="209"/>
    </location>
</feature>
<dbReference type="Pfam" id="PF00924">
    <property type="entry name" value="MS_channel_2nd"/>
    <property type="match status" value="1"/>
</dbReference>
<dbReference type="InterPro" id="IPR045275">
    <property type="entry name" value="MscS_archaea/bacteria_type"/>
</dbReference>
<dbReference type="InterPro" id="IPR008910">
    <property type="entry name" value="MSC_TM_helix"/>
</dbReference>
<name>A0ABV7Z2Q7_9BACT</name>
<evidence type="ECO:0000313" key="4">
    <source>
        <dbReference type="Proteomes" id="UP001595616"/>
    </source>
</evidence>
<organism evidence="3 4">
    <name type="scientific">Lacihabitans lacunae</name>
    <dbReference type="NCBI Taxonomy" id="1028214"/>
    <lineage>
        <taxon>Bacteria</taxon>
        <taxon>Pseudomonadati</taxon>
        <taxon>Bacteroidota</taxon>
        <taxon>Cytophagia</taxon>
        <taxon>Cytophagales</taxon>
        <taxon>Leadbetterellaceae</taxon>
        <taxon>Lacihabitans</taxon>
    </lineage>
</organism>
<dbReference type="Gene3D" id="1.10.287.1260">
    <property type="match status" value="2"/>
</dbReference>
<keyword evidence="1" id="KW-0812">Transmembrane</keyword>
<feature type="transmembrane region" description="Helical" evidence="1">
    <location>
        <begin position="88"/>
        <end position="109"/>
    </location>
</feature>
<dbReference type="RefSeq" id="WP_379839501.1">
    <property type="nucleotide sequence ID" value="NZ_JBHRYQ010000001.1"/>
</dbReference>
<dbReference type="InterPro" id="IPR006685">
    <property type="entry name" value="MscS_channel_2nd"/>
</dbReference>
<feature type="transmembrane region" description="Helical" evidence="1">
    <location>
        <begin position="26"/>
        <end position="43"/>
    </location>
</feature>
<evidence type="ECO:0000313" key="3">
    <source>
        <dbReference type="EMBL" id="MFC3812617.1"/>
    </source>
</evidence>
<proteinExistence type="predicted"/>
<accession>A0ABV7Z2Q7</accession>
<evidence type="ECO:0000259" key="2">
    <source>
        <dbReference type="Pfam" id="PF00924"/>
    </source>
</evidence>
<dbReference type="PANTHER" id="PTHR30221">
    <property type="entry name" value="SMALL-CONDUCTANCE MECHANOSENSITIVE CHANNEL"/>
    <property type="match status" value="1"/>
</dbReference>
<keyword evidence="4" id="KW-1185">Reference proteome</keyword>
<feature type="transmembrane region" description="Helical" evidence="1">
    <location>
        <begin position="121"/>
        <end position="142"/>
    </location>
</feature>